<dbReference type="Proteomes" id="UP000199477">
    <property type="component" value="Unassembled WGS sequence"/>
</dbReference>
<feature type="chain" id="PRO_5011498422" evidence="1">
    <location>
        <begin position="23"/>
        <end position="261"/>
    </location>
</feature>
<dbReference type="PANTHER" id="PTHR30383:SF5">
    <property type="entry name" value="SGNH HYDROLASE-TYPE ESTERASE DOMAIN-CONTAINING PROTEIN"/>
    <property type="match status" value="1"/>
</dbReference>
<dbReference type="InterPro" id="IPR051532">
    <property type="entry name" value="Ester_Hydrolysis_Enzymes"/>
</dbReference>
<dbReference type="GO" id="GO:0004622">
    <property type="term" value="F:phosphatidylcholine lysophospholipase activity"/>
    <property type="evidence" value="ECO:0007669"/>
    <property type="project" value="TreeGrafter"/>
</dbReference>
<reference evidence="4" key="1">
    <citation type="submission" date="2016-10" db="EMBL/GenBank/DDBJ databases">
        <authorList>
            <person name="Varghese N."/>
            <person name="Submissions S."/>
        </authorList>
    </citation>
    <scope>NUCLEOTIDE SEQUENCE [LARGE SCALE GENOMIC DNA]</scope>
    <source>
        <strain evidence="4">UNC178MFTsu3.1</strain>
    </source>
</reference>
<evidence type="ECO:0000259" key="2">
    <source>
        <dbReference type="Pfam" id="PF13472"/>
    </source>
</evidence>
<keyword evidence="1" id="KW-0732">Signal</keyword>
<proteinExistence type="predicted"/>
<dbReference type="PANTHER" id="PTHR30383">
    <property type="entry name" value="THIOESTERASE 1/PROTEASE 1/LYSOPHOSPHOLIPASE L1"/>
    <property type="match status" value="1"/>
</dbReference>
<dbReference type="InterPro" id="IPR036514">
    <property type="entry name" value="SGNH_hydro_sf"/>
</dbReference>
<dbReference type="AlphaFoldDB" id="A0A1I2EWP1"/>
<name>A0A1I2EWP1_9GAMM</name>
<organism evidence="3 4">
    <name type="scientific">Dyella marensis</name>
    <dbReference type="NCBI Taxonomy" id="500610"/>
    <lineage>
        <taxon>Bacteria</taxon>
        <taxon>Pseudomonadati</taxon>
        <taxon>Pseudomonadota</taxon>
        <taxon>Gammaproteobacteria</taxon>
        <taxon>Lysobacterales</taxon>
        <taxon>Rhodanobacteraceae</taxon>
        <taxon>Dyella</taxon>
    </lineage>
</organism>
<dbReference type="CDD" id="cd04501">
    <property type="entry name" value="SGNH_hydrolase_like_4"/>
    <property type="match status" value="1"/>
</dbReference>
<gene>
    <name evidence="3" type="ORF">SAMN02799615_02128</name>
</gene>
<dbReference type="InterPro" id="IPR013830">
    <property type="entry name" value="SGNH_hydro"/>
</dbReference>
<keyword evidence="4" id="KW-1185">Reference proteome</keyword>
<accession>A0A1I2EWP1</accession>
<sequence>MPALRTALLALAFALAAPAISAQDRTAPEPIDPLYTAPPSSLSTDDIASLQQRLADWPQLARYREDNAHLAAPKAGERRVVFFGDSITDNWGRMQGTSFFPGKPYVNRGIGGQTTAQMLLRFRQDVLDLKPAAVLILAGTNDIAGNGGVATPGMIEDNLRSMAELAHAHHIRVILASVLPVSDYPWRRGLQPAGKVRALNAWIKQYAASSDAIYLDYYGAMANQDGGLDAELAEDGVHPTPAGYARMAPLAERAIERALSH</sequence>
<feature type="domain" description="SGNH hydrolase-type esterase" evidence="2">
    <location>
        <begin position="82"/>
        <end position="246"/>
    </location>
</feature>
<evidence type="ECO:0000256" key="1">
    <source>
        <dbReference type="SAM" id="SignalP"/>
    </source>
</evidence>
<dbReference type="Gene3D" id="3.40.50.1110">
    <property type="entry name" value="SGNH hydrolase"/>
    <property type="match status" value="1"/>
</dbReference>
<evidence type="ECO:0000313" key="4">
    <source>
        <dbReference type="Proteomes" id="UP000199477"/>
    </source>
</evidence>
<dbReference type="Pfam" id="PF13472">
    <property type="entry name" value="Lipase_GDSL_2"/>
    <property type="match status" value="1"/>
</dbReference>
<evidence type="ECO:0000313" key="3">
    <source>
        <dbReference type="EMBL" id="SFE97199.1"/>
    </source>
</evidence>
<dbReference type="SUPFAM" id="SSF52266">
    <property type="entry name" value="SGNH hydrolase"/>
    <property type="match status" value="1"/>
</dbReference>
<protein>
    <submittedName>
        <fullName evidence="3">Lysophospholipase L1</fullName>
    </submittedName>
</protein>
<dbReference type="STRING" id="500610.SAMN02799615_02128"/>
<dbReference type="EMBL" id="FONH01000005">
    <property type="protein sequence ID" value="SFE97199.1"/>
    <property type="molecule type" value="Genomic_DNA"/>
</dbReference>
<feature type="signal peptide" evidence="1">
    <location>
        <begin position="1"/>
        <end position="22"/>
    </location>
</feature>